<protein>
    <submittedName>
        <fullName evidence="1">Uncharacterized protein</fullName>
    </submittedName>
</protein>
<dbReference type="VEuPathDB" id="FungiDB:ASPTUDRAFT_75441"/>
<dbReference type="EMBL" id="KV878203">
    <property type="protein sequence ID" value="OJI83710.1"/>
    <property type="molecule type" value="Genomic_DNA"/>
</dbReference>
<evidence type="ECO:0000313" key="1">
    <source>
        <dbReference type="EMBL" id="OJI83710.1"/>
    </source>
</evidence>
<reference evidence="2" key="1">
    <citation type="journal article" date="2017" name="Genome Biol.">
        <title>Comparative genomics reveals high biological diversity and specific adaptations in the industrially and medically important fungal genus Aspergillus.</title>
        <authorList>
            <person name="de Vries R.P."/>
            <person name="Riley R."/>
            <person name="Wiebenga A."/>
            <person name="Aguilar-Osorio G."/>
            <person name="Amillis S."/>
            <person name="Uchima C.A."/>
            <person name="Anderluh G."/>
            <person name="Asadollahi M."/>
            <person name="Askin M."/>
            <person name="Barry K."/>
            <person name="Battaglia E."/>
            <person name="Bayram O."/>
            <person name="Benocci T."/>
            <person name="Braus-Stromeyer S.A."/>
            <person name="Caldana C."/>
            <person name="Canovas D."/>
            <person name="Cerqueira G.C."/>
            <person name="Chen F."/>
            <person name="Chen W."/>
            <person name="Choi C."/>
            <person name="Clum A."/>
            <person name="Dos Santos R.A."/>
            <person name="Damasio A.R."/>
            <person name="Diallinas G."/>
            <person name="Emri T."/>
            <person name="Fekete E."/>
            <person name="Flipphi M."/>
            <person name="Freyberg S."/>
            <person name="Gallo A."/>
            <person name="Gournas C."/>
            <person name="Habgood R."/>
            <person name="Hainaut M."/>
            <person name="Harispe M.L."/>
            <person name="Henrissat B."/>
            <person name="Hilden K.S."/>
            <person name="Hope R."/>
            <person name="Hossain A."/>
            <person name="Karabika E."/>
            <person name="Karaffa L."/>
            <person name="Karanyi Z."/>
            <person name="Krasevec N."/>
            <person name="Kuo A."/>
            <person name="Kusch H."/>
            <person name="LaButti K."/>
            <person name="Lagendijk E.L."/>
            <person name="Lapidus A."/>
            <person name="Levasseur A."/>
            <person name="Lindquist E."/>
            <person name="Lipzen A."/>
            <person name="Logrieco A.F."/>
            <person name="MacCabe A."/>
            <person name="Maekelae M.R."/>
            <person name="Malavazi I."/>
            <person name="Melin P."/>
            <person name="Meyer V."/>
            <person name="Mielnichuk N."/>
            <person name="Miskei M."/>
            <person name="Molnar A.P."/>
            <person name="Mule G."/>
            <person name="Ngan C.Y."/>
            <person name="Orejas M."/>
            <person name="Orosz E."/>
            <person name="Ouedraogo J.P."/>
            <person name="Overkamp K.M."/>
            <person name="Park H.-S."/>
            <person name="Perrone G."/>
            <person name="Piumi F."/>
            <person name="Punt P.J."/>
            <person name="Ram A.F."/>
            <person name="Ramon A."/>
            <person name="Rauscher S."/>
            <person name="Record E."/>
            <person name="Riano-Pachon D.M."/>
            <person name="Robert V."/>
            <person name="Roehrig J."/>
            <person name="Ruller R."/>
            <person name="Salamov A."/>
            <person name="Salih N.S."/>
            <person name="Samson R.A."/>
            <person name="Sandor E."/>
            <person name="Sanguinetti M."/>
            <person name="Schuetze T."/>
            <person name="Sepcic K."/>
            <person name="Shelest E."/>
            <person name="Sherlock G."/>
            <person name="Sophianopoulou V."/>
            <person name="Squina F.M."/>
            <person name="Sun H."/>
            <person name="Susca A."/>
            <person name="Todd R.B."/>
            <person name="Tsang A."/>
            <person name="Unkles S.E."/>
            <person name="van de Wiele N."/>
            <person name="van Rossen-Uffink D."/>
            <person name="Oliveira J.V."/>
            <person name="Vesth T.C."/>
            <person name="Visser J."/>
            <person name="Yu J.-H."/>
            <person name="Zhou M."/>
            <person name="Andersen M.R."/>
            <person name="Archer D.B."/>
            <person name="Baker S.E."/>
            <person name="Benoit I."/>
            <person name="Brakhage A.A."/>
            <person name="Braus G.H."/>
            <person name="Fischer R."/>
            <person name="Frisvad J.C."/>
            <person name="Goldman G.H."/>
            <person name="Houbraken J."/>
            <person name="Oakley B."/>
            <person name="Pocsi I."/>
            <person name="Scazzocchio C."/>
            <person name="Seiboth B."/>
            <person name="vanKuyk P.A."/>
            <person name="Wortman J."/>
            <person name="Dyer P.S."/>
            <person name="Grigoriev I.V."/>
        </authorList>
    </citation>
    <scope>NUCLEOTIDE SEQUENCE [LARGE SCALE GENOMIC DNA]</scope>
    <source>
        <strain evidence="2">CBS 134.48</strain>
    </source>
</reference>
<dbReference type="OrthoDB" id="4323953at2759"/>
<sequence length="396" mass="44929">MNDPLKQYLKFSDADRHPHTPALEVTLTAPENFYTESSNLNIVTVTITRSKEHQESKPCYFYWSPSTDEGFRVFRDSPSEGLMEVEVESDCSSPITRQSTPLHLWYLGADDEAVSWNIPLGENLSRSVLKSEWITYELFWPGGEVHFWDWGSKDTSKETLEITELEANSTPMTLPGGARCSFRLIEGSAPPPRPRRSSSPVLEVDPDTLAPGVPILTLEIEAPPTWRTQESWPLTWKLTYHGVSGDETPRPITFSVNDLYAWKASCFYRRSPETGEWNSWRSYSTAGYAVFEEEDVPCAVGTSDSFMSLQPNETWTEVRELETMIDLPEDARDGEVMRHLFKGCRLSWWDWGKKEDHIDTIVSVIGFGVITSPPDNDGRPEVVIPASDMIEFTVVN</sequence>
<dbReference type="OMA" id="CYFYWSP"/>
<proteinExistence type="predicted"/>
<keyword evidence="2" id="KW-1185">Reference proteome</keyword>
<evidence type="ECO:0000313" key="2">
    <source>
        <dbReference type="Proteomes" id="UP000184304"/>
    </source>
</evidence>
<name>A0A1L9N360_ASPTC</name>
<gene>
    <name evidence="1" type="ORF">ASPTUDRAFT_75441</name>
</gene>
<dbReference type="Proteomes" id="UP000184304">
    <property type="component" value="Unassembled WGS sequence"/>
</dbReference>
<dbReference type="AlphaFoldDB" id="A0A1L9N360"/>
<organism evidence="1 2">
    <name type="scientific">Aspergillus tubingensis (strain CBS 134.48)</name>
    <dbReference type="NCBI Taxonomy" id="767770"/>
    <lineage>
        <taxon>Eukaryota</taxon>
        <taxon>Fungi</taxon>
        <taxon>Dikarya</taxon>
        <taxon>Ascomycota</taxon>
        <taxon>Pezizomycotina</taxon>
        <taxon>Eurotiomycetes</taxon>
        <taxon>Eurotiomycetidae</taxon>
        <taxon>Eurotiales</taxon>
        <taxon>Aspergillaceae</taxon>
        <taxon>Aspergillus</taxon>
        <taxon>Aspergillus subgen. Circumdati</taxon>
    </lineage>
</organism>
<accession>A0A1L9N360</accession>